<proteinExistence type="predicted"/>
<comment type="caution">
    <text evidence="1">The sequence shown here is derived from an EMBL/GenBank/DDBJ whole genome shotgun (WGS) entry which is preliminary data.</text>
</comment>
<keyword evidence="2" id="KW-1185">Reference proteome</keyword>
<gene>
    <name evidence="1" type="ORF">LTS18_011950</name>
</gene>
<dbReference type="EMBL" id="JAWDJW010009846">
    <property type="protein sequence ID" value="KAK3054782.1"/>
    <property type="molecule type" value="Genomic_DNA"/>
</dbReference>
<name>A0ACC3CXZ1_9PEZI</name>
<evidence type="ECO:0000313" key="2">
    <source>
        <dbReference type="Proteomes" id="UP001186974"/>
    </source>
</evidence>
<sequence length="334" mass="35932">SAEEAAINGRSTEIVYTSKYSAQPDTRRHPFVLFLDSIKDPGNLGAIIRSAYFLGVDAIALSKHTTAPLTPVALKAAAGAAEALPIVVYESPTTFLDSSIRNGWKVYAAVAPGSTVEEVSLHTRDYKDKSTRKREAAERKDKKEVARQVDSSLASATTSGGLITFTTAKAPYSEKVNHTPLTRGPTILCLGEEGEGVKQAVLKRAHYYVGIRGARTDDDIGVDSLNVSVAAAVLGAEFMRPPTRKPASTTAPEPIDAEQSKIESGQIQSRRPQPTKAGDNVNVSEEVVDKDVAEGTNSDSKGTLNEPDEQEESDEALSRTQDTDEKAENKERIF</sequence>
<accession>A0ACC3CXZ1</accession>
<dbReference type="Proteomes" id="UP001186974">
    <property type="component" value="Unassembled WGS sequence"/>
</dbReference>
<evidence type="ECO:0000313" key="1">
    <source>
        <dbReference type="EMBL" id="KAK3054782.1"/>
    </source>
</evidence>
<feature type="non-terminal residue" evidence="1">
    <location>
        <position position="1"/>
    </location>
</feature>
<reference evidence="1" key="1">
    <citation type="submission" date="2024-09" db="EMBL/GenBank/DDBJ databases">
        <title>Black Yeasts Isolated from many extreme environments.</title>
        <authorList>
            <person name="Coleine C."/>
            <person name="Stajich J.E."/>
            <person name="Selbmann L."/>
        </authorList>
    </citation>
    <scope>NUCLEOTIDE SEQUENCE</scope>
    <source>
        <strain evidence="1">CCFEE 5737</strain>
    </source>
</reference>
<organism evidence="1 2">
    <name type="scientific">Coniosporium uncinatum</name>
    <dbReference type="NCBI Taxonomy" id="93489"/>
    <lineage>
        <taxon>Eukaryota</taxon>
        <taxon>Fungi</taxon>
        <taxon>Dikarya</taxon>
        <taxon>Ascomycota</taxon>
        <taxon>Pezizomycotina</taxon>
        <taxon>Dothideomycetes</taxon>
        <taxon>Dothideomycetes incertae sedis</taxon>
        <taxon>Coniosporium</taxon>
    </lineage>
</organism>
<protein>
    <submittedName>
        <fullName evidence="1">Uncharacterized protein</fullName>
    </submittedName>
</protein>